<evidence type="ECO:0000313" key="4">
    <source>
        <dbReference type="Proteomes" id="UP001345219"/>
    </source>
</evidence>
<dbReference type="NCBIfam" id="TIGR00756">
    <property type="entry name" value="PPR"/>
    <property type="match status" value="7"/>
</dbReference>
<keyword evidence="1" id="KW-0677">Repeat</keyword>
<dbReference type="InterPro" id="IPR046960">
    <property type="entry name" value="PPR_At4g14850-like_plant"/>
</dbReference>
<evidence type="ECO:0000313" key="3">
    <source>
        <dbReference type="EMBL" id="KAK4760784.1"/>
    </source>
</evidence>
<dbReference type="PANTHER" id="PTHR47926:SF389">
    <property type="entry name" value="PENTATRICOPEPTIDE PROTEIN-RELATED"/>
    <property type="match status" value="1"/>
</dbReference>
<evidence type="ECO:0000256" key="2">
    <source>
        <dbReference type="PROSITE-ProRule" id="PRU00708"/>
    </source>
</evidence>
<proteinExistence type="predicted"/>
<dbReference type="PANTHER" id="PTHR47926">
    <property type="entry name" value="PENTATRICOPEPTIDE REPEAT-CONTAINING PROTEIN"/>
    <property type="match status" value="1"/>
</dbReference>
<organism evidence="3 4">
    <name type="scientific">Trapa incisa</name>
    <dbReference type="NCBI Taxonomy" id="236973"/>
    <lineage>
        <taxon>Eukaryota</taxon>
        <taxon>Viridiplantae</taxon>
        <taxon>Streptophyta</taxon>
        <taxon>Embryophyta</taxon>
        <taxon>Tracheophyta</taxon>
        <taxon>Spermatophyta</taxon>
        <taxon>Magnoliopsida</taxon>
        <taxon>eudicotyledons</taxon>
        <taxon>Gunneridae</taxon>
        <taxon>Pentapetalae</taxon>
        <taxon>rosids</taxon>
        <taxon>malvids</taxon>
        <taxon>Myrtales</taxon>
        <taxon>Lythraceae</taxon>
        <taxon>Trapa</taxon>
    </lineage>
</organism>
<evidence type="ECO:0000256" key="1">
    <source>
        <dbReference type="ARBA" id="ARBA00022737"/>
    </source>
</evidence>
<dbReference type="FunFam" id="1.25.40.10:FF:000144">
    <property type="entry name" value="Pentatricopeptide repeat-containing protein, mitochondrial"/>
    <property type="match status" value="1"/>
</dbReference>
<dbReference type="InterPro" id="IPR046848">
    <property type="entry name" value="E_motif"/>
</dbReference>
<feature type="repeat" description="PPR" evidence="2">
    <location>
        <begin position="380"/>
        <end position="414"/>
    </location>
</feature>
<keyword evidence="4" id="KW-1185">Reference proteome</keyword>
<dbReference type="Proteomes" id="UP001345219">
    <property type="component" value="Chromosome 5"/>
</dbReference>
<dbReference type="Pfam" id="PF20431">
    <property type="entry name" value="E_motif"/>
    <property type="match status" value="1"/>
</dbReference>
<protein>
    <recommendedName>
        <fullName evidence="5">Pentatricopeptide repeat-containing protein</fullName>
    </recommendedName>
</protein>
<reference evidence="3 4" key="1">
    <citation type="journal article" date="2023" name="Hortic Res">
        <title>Pangenome of water caltrop reveals structural variations and asymmetric subgenome divergence after allopolyploidization.</title>
        <authorList>
            <person name="Zhang X."/>
            <person name="Chen Y."/>
            <person name="Wang L."/>
            <person name="Yuan Y."/>
            <person name="Fang M."/>
            <person name="Shi L."/>
            <person name="Lu R."/>
            <person name="Comes H.P."/>
            <person name="Ma Y."/>
            <person name="Chen Y."/>
            <person name="Huang G."/>
            <person name="Zhou Y."/>
            <person name="Zheng Z."/>
            <person name="Qiu Y."/>
        </authorList>
    </citation>
    <scope>NUCLEOTIDE SEQUENCE [LARGE SCALE GENOMIC DNA]</scope>
    <source>
        <tissue evidence="3">Roots</tissue>
    </source>
</reference>
<dbReference type="InterPro" id="IPR002885">
    <property type="entry name" value="PPR_rpt"/>
</dbReference>
<dbReference type="PROSITE" id="PS51375">
    <property type="entry name" value="PPR"/>
    <property type="match status" value="7"/>
</dbReference>
<feature type="repeat" description="PPR" evidence="2">
    <location>
        <begin position="482"/>
        <end position="516"/>
    </location>
</feature>
<gene>
    <name evidence="3" type="ORF">SAY87_005677</name>
</gene>
<feature type="repeat" description="PPR" evidence="2">
    <location>
        <begin position="517"/>
        <end position="552"/>
    </location>
</feature>
<dbReference type="Pfam" id="PF13041">
    <property type="entry name" value="PPR_2"/>
    <property type="match status" value="4"/>
</dbReference>
<dbReference type="AlphaFoldDB" id="A0AAN7K9A8"/>
<dbReference type="FunFam" id="1.25.40.10:FF:000393">
    <property type="entry name" value="Pentatricopeptide repeat-containing protein At1g20230"/>
    <property type="match status" value="2"/>
</dbReference>
<feature type="repeat" description="PPR" evidence="2">
    <location>
        <begin position="104"/>
        <end position="138"/>
    </location>
</feature>
<sequence>MLYAASRRLKPLFETHLLIPSNFFSRCPLSYVSSYDSLVDFFDYQPQQCGRLAHPQKLHSRIIVSGAHRSSFWVARLVSVYAGFGLLAPARALFDEMPVEYKSSLLLWNSMIRAYVTNGCWKEALNLYARMRRVGILGDGFTLPLVIRACAMAGSLYSNLGRSIHCQSMQLELHCNLHVGNELICMYGKRGQMSVARQVFDRMPTRSQVSWNSMVSGFSRNFDCESAVQMFIRMKSEGIEPNLVTWTSMLSSHARCGQAEETFRLFGEMTRRGIGCNPEAVAVVLSVCADYLPPDKGSILHGFAIKSGCEDHLIVHNALISVYGKHGDIEGAKRIFSDIQAKSIVSWNSLITSYAENGLCIEAYEIFSQLEDSCSEVKPNVVTWSAVIDGFASGGRSEEALELFRRMQLAKVEPNTITVASVLSVCADLAVLDSGREIHGFAIRASMHSNTLVGNSVISMYMKCGNLTGGVRVFDMLDTHRDLVSWNSIIAGYGMHGHGRESIAYFDRMGENGFLPDEVSFTAVLSACSHSGLVHEGRSLFNRIQREFGVEPTMEHYACMVDLLCRFGTLEEASEIVKAMPLEPNACVWGALLNACRMHRDAGMAEETAAQIFSSGTEMTGSYMLLSNIYASNGRWDDSATVRVSAKEKGLKKVAGQSWIQLNQKVYAFSVGSVSSSADHGLHMGEVYRVLEELTLQMNTSKQLHKHLHRTSYGFVREKKVAASFISW</sequence>
<dbReference type="EMBL" id="JAXIOK010000010">
    <property type="protein sequence ID" value="KAK4760784.1"/>
    <property type="molecule type" value="Genomic_DNA"/>
</dbReference>
<dbReference type="Pfam" id="PF01535">
    <property type="entry name" value="PPR"/>
    <property type="match status" value="5"/>
</dbReference>
<dbReference type="GO" id="GO:0003723">
    <property type="term" value="F:RNA binding"/>
    <property type="evidence" value="ECO:0007669"/>
    <property type="project" value="InterPro"/>
</dbReference>
<name>A0AAN7K9A8_9MYRT</name>
<evidence type="ECO:0008006" key="5">
    <source>
        <dbReference type="Google" id="ProtNLM"/>
    </source>
</evidence>
<feature type="repeat" description="PPR" evidence="2">
    <location>
        <begin position="242"/>
        <end position="276"/>
    </location>
</feature>
<dbReference type="InterPro" id="IPR011990">
    <property type="entry name" value="TPR-like_helical_dom_sf"/>
</dbReference>
<dbReference type="FunFam" id="1.25.40.10:FF:000280">
    <property type="entry name" value="Pentatricopeptide repeat-containing protein"/>
    <property type="match status" value="1"/>
</dbReference>
<feature type="repeat" description="PPR" evidence="2">
    <location>
        <begin position="207"/>
        <end position="241"/>
    </location>
</feature>
<accession>A0AAN7K9A8</accession>
<feature type="repeat" description="PPR" evidence="2">
    <location>
        <begin position="343"/>
        <end position="377"/>
    </location>
</feature>
<dbReference type="Gene3D" id="1.25.40.10">
    <property type="entry name" value="Tetratricopeptide repeat domain"/>
    <property type="match status" value="5"/>
</dbReference>
<dbReference type="GO" id="GO:0009451">
    <property type="term" value="P:RNA modification"/>
    <property type="evidence" value="ECO:0007669"/>
    <property type="project" value="InterPro"/>
</dbReference>
<comment type="caution">
    <text evidence="3">The sequence shown here is derived from an EMBL/GenBank/DDBJ whole genome shotgun (WGS) entry which is preliminary data.</text>
</comment>